<name>A0A7K1SBM7_9BACT</name>
<keyword evidence="4" id="KW-1185">Reference proteome</keyword>
<comment type="caution">
    <text evidence="3">The sequence shown here is derived from an EMBL/GenBank/DDBJ whole genome shotgun (WGS) entry which is preliminary data.</text>
</comment>
<keyword evidence="1" id="KW-0812">Transmembrane</keyword>
<keyword evidence="1" id="KW-1133">Transmembrane helix</keyword>
<evidence type="ECO:0000313" key="4">
    <source>
        <dbReference type="Proteomes" id="UP000436006"/>
    </source>
</evidence>
<keyword evidence="2" id="KW-0732">Signal</keyword>
<proteinExistence type="predicted"/>
<dbReference type="PROSITE" id="PS51257">
    <property type="entry name" value="PROKAR_LIPOPROTEIN"/>
    <property type="match status" value="1"/>
</dbReference>
<feature type="transmembrane region" description="Helical" evidence="1">
    <location>
        <begin position="405"/>
        <end position="426"/>
    </location>
</feature>
<evidence type="ECO:0000313" key="3">
    <source>
        <dbReference type="EMBL" id="MVM31199.1"/>
    </source>
</evidence>
<gene>
    <name evidence="3" type="ORF">GO755_14245</name>
</gene>
<keyword evidence="1" id="KW-0472">Membrane</keyword>
<evidence type="ECO:0000256" key="1">
    <source>
        <dbReference type="SAM" id="Phobius"/>
    </source>
</evidence>
<feature type="transmembrane region" description="Helical" evidence="1">
    <location>
        <begin position="291"/>
        <end position="315"/>
    </location>
</feature>
<feature type="transmembrane region" description="Helical" evidence="1">
    <location>
        <begin position="364"/>
        <end position="384"/>
    </location>
</feature>
<feature type="chain" id="PRO_5029489887" evidence="2">
    <location>
        <begin position="26"/>
        <end position="430"/>
    </location>
</feature>
<dbReference type="InterPro" id="IPR029055">
    <property type="entry name" value="Ntn_hydrolases_N"/>
</dbReference>
<dbReference type="Gene3D" id="3.60.60.10">
    <property type="entry name" value="Penicillin V Acylase, Chain A"/>
    <property type="match status" value="1"/>
</dbReference>
<dbReference type="RefSeq" id="WP_157585849.1">
    <property type="nucleotide sequence ID" value="NZ_WPIN01000005.1"/>
</dbReference>
<dbReference type="SUPFAM" id="SSF56235">
    <property type="entry name" value="N-terminal nucleophile aminohydrolases (Ntn hydrolases)"/>
    <property type="match status" value="1"/>
</dbReference>
<dbReference type="Proteomes" id="UP000436006">
    <property type="component" value="Unassembled WGS sequence"/>
</dbReference>
<dbReference type="AlphaFoldDB" id="A0A7K1SBM7"/>
<dbReference type="EMBL" id="WPIN01000005">
    <property type="protein sequence ID" value="MVM31199.1"/>
    <property type="molecule type" value="Genomic_DNA"/>
</dbReference>
<evidence type="ECO:0000256" key="2">
    <source>
        <dbReference type="SAM" id="SignalP"/>
    </source>
</evidence>
<organism evidence="3 4">
    <name type="scientific">Spirosoma arboris</name>
    <dbReference type="NCBI Taxonomy" id="2682092"/>
    <lineage>
        <taxon>Bacteria</taxon>
        <taxon>Pseudomonadati</taxon>
        <taxon>Bacteroidota</taxon>
        <taxon>Cytophagia</taxon>
        <taxon>Cytophagales</taxon>
        <taxon>Cytophagaceae</taxon>
        <taxon>Spirosoma</taxon>
    </lineage>
</organism>
<reference evidence="3 4" key="1">
    <citation type="submission" date="2019-12" db="EMBL/GenBank/DDBJ databases">
        <title>Spirosoma sp. HMF4905 genome sequencing and assembly.</title>
        <authorList>
            <person name="Kang H."/>
            <person name="Cha I."/>
            <person name="Kim H."/>
            <person name="Joh K."/>
        </authorList>
    </citation>
    <scope>NUCLEOTIDE SEQUENCE [LARGE SCALE GENOMIC DNA]</scope>
    <source>
        <strain evidence="3 4">HMF4905</strain>
    </source>
</reference>
<feature type="signal peptide" evidence="2">
    <location>
        <begin position="1"/>
        <end position="25"/>
    </location>
</feature>
<feature type="transmembrane region" description="Helical" evidence="1">
    <location>
        <begin position="327"/>
        <end position="349"/>
    </location>
</feature>
<sequence length="430" mass="49552">MKTLLRICLCLLIAFTQMVSLTGLACSMCKVTIHGKTYLGNNEDSWRIGARISFVNAPPGKLGALYVSYSDLFPQGAMNQAGLAFDGLTIYKEKIKIDPSKKSLTNFATFVRKIMQTCQTVDDVMHYAIQYNRDIIRNGQLFFADKSGHYLIMEPDTMILGNDDKYIIANFCPSVTPEKERLNWGRYQRGRDYINKHPFDTTANYCLALVDTMHECREKMGDGTMYSSIADLQKGDFQLYFYHDYNREVKFNLAGELAKGDHTIDIASLFPTNEEYERLVNYKVPQNDQRIATFLLFCGGLFAFSAPFFLISYLVNLNVSTRIQDSYVSYKLLVAIISMPMLYYMFLLVRTPAMFYSKAPYQDIYFSLTNMAAYLPFILLVLIIPLLRANIQVFSRASWWMPSKLLLTLNNLAYLALLFLFIYWGFYEVW</sequence>
<accession>A0A7K1SBM7</accession>
<protein>
    <submittedName>
        <fullName evidence="3">Uncharacterized protein</fullName>
    </submittedName>
</protein>